<dbReference type="Proteomes" id="UP000631114">
    <property type="component" value="Unassembled WGS sequence"/>
</dbReference>
<accession>A0A835HGU9</accession>
<evidence type="ECO:0000313" key="4">
    <source>
        <dbReference type="EMBL" id="KAF9597903.1"/>
    </source>
</evidence>
<dbReference type="OrthoDB" id="637682at2759"/>
<keyword evidence="2" id="KW-0806">Transcription termination</keyword>
<keyword evidence="2" id="KW-0805">Transcription regulation</keyword>
<dbReference type="Gene3D" id="1.25.70.10">
    <property type="entry name" value="Transcription termination factor 3, mitochondrial"/>
    <property type="match status" value="1"/>
</dbReference>
<evidence type="ECO:0000256" key="1">
    <source>
        <dbReference type="ARBA" id="ARBA00007692"/>
    </source>
</evidence>
<sequence length="239" mass="26484">MYDPSFLVRSISSKSASKKSFTVTYLVGACGLSQVDAISASKKVQFKNSTGPNSVLALLRSHGFRDIHIAQIIQKTPKLLICNAEKTLKPKIEFFRSFGLSGPDLADIVYADPYIFEASLEKQIIPTIVYLKAVLHLTNSDVMSLLTRSPSLFNRKPHYDLPPDMSFLLKERSNSIGREMTWGRQQTFNTTINIVQGVRLWFLPGVLEIPIMLTPEPGADVDLKNDGGHSALHYAASKG</sequence>
<gene>
    <name evidence="4" type="ORF">IFM89_022264</name>
</gene>
<comment type="similarity">
    <text evidence="1">Belongs to the mTERF family.</text>
</comment>
<keyword evidence="3" id="KW-0809">Transit peptide</keyword>
<keyword evidence="5" id="KW-1185">Reference proteome</keyword>
<name>A0A835HGU9_9MAGN</name>
<dbReference type="PANTHER" id="PTHR13068">
    <property type="entry name" value="CGI-12 PROTEIN-RELATED"/>
    <property type="match status" value="1"/>
</dbReference>
<dbReference type="EMBL" id="JADFTS010000007">
    <property type="protein sequence ID" value="KAF9597903.1"/>
    <property type="molecule type" value="Genomic_DNA"/>
</dbReference>
<keyword evidence="2" id="KW-0804">Transcription</keyword>
<organism evidence="4 5">
    <name type="scientific">Coptis chinensis</name>
    <dbReference type="NCBI Taxonomy" id="261450"/>
    <lineage>
        <taxon>Eukaryota</taxon>
        <taxon>Viridiplantae</taxon>
        <taxon>Streptophyta</taxon>
        <taxon>Embryophyta</taxon>
        <taxon>Tracheophyta</taxon>
        <taxon>Spermatophyta</taxon>
        <taxon>Magnoliopsida</taxon>
        <taxon>Ranunculales</taxon>
        <taxon>Ranunculaceae</taxon>
        <taxon>Coptidoideae</taxon>
        <taxon>Coptis</taxon>
    </lineage>
</organism>
<dbReference type="Pfam" id="PF02536">
    <property type="entry name" value="mTERF"/>
    <property type="match status" value="1"/>
</dbReference>
<reference evidence="4 5" key="1">
    <citation type="submission" date="2020-10" db="EMBL/GenBank/DDBJ databases">
        <title>The Coptis chinensis genome and diversification of protoberbering-type alkaloids.</title>
        <authorList>
            <person name="Wang B."/>
            <person name="Shu S."/>
            <person name="Song C."/>
            <person name="Liu Y."/>
        </authorList>
    </citation>
    <scope>NUCLEOTIDE SEQUENCE [LARGE SCALE GENOMIC DNA]</scope>
    <source>
        <strain evidence="4">HL-2020</strain>
        <tissue evidence="4">Leaf</tissue>
    </source>
</reference>
<dbReference type="AlphaFoldDB" id="A0A835HGU9"/>
<dbReference type="InterPro" id="IPR003690">
    <property type="entry name" value="MTERF"/>
</dbReference>
<comment type="caution">
    <text evidence="4">The sequence shown here is derived from an EMBL/GenBank/DDBJ whole genome shotgun (WGS) entry which is preliminary data.</text>
</comment>
<evidence type="ECO:0000256" key="3">
    <source>
        <dbReference type="ARBA" id="ARBA00022946"/>
    </source>
</evidence>
<evidence type="ECO:0000313" key="5">
    <source>
        <dbReference type="Proteomes" id="UP000631114"/>
    </source>
</evidence>
<dbReference type="InterPro" id="IPR038538">
    <property type="entry name" value="MTERF_sf"/>
</dbReference>
<dbReference type="GO" id="GO:0006353">
    <property type="term" value="P:DNA-templated transcription termination"/>
    <property type="evidence" value="ECO:0007669"/>
    <property type="project" value="UniProtKB-KW"/>
</dbReference>
<protein>
    <submittedName>
        <fullName evidence="4">Uncharacterized protein</fullName>
    </submittedName>
</protein>
<evidence type="ECO:0000256" key="2">
    <source>
        <dbReference type="ARBA" id="ARBA00022472"/>
    </source>
</evidence>
<proteinExistence type="inferred from homology"/>
<dbReference type="SMART" id="SM00733">
    <property type="entry name" value="Mterf"/>
    <property type="match status" value="2"/>
</dbReference>
<dbReference type="PANTHER" id="PTHR13068:SF236">
    <property type="entry name" value="OS02G0749800 PROTEIN"/>
    <property type="match status" value="1"/>
</dbReference>
<dbReference type="GO" id="GO:0003676">
    <property type="term" value="F:nucleic acid binding"/>
    <property type="evidence" value="ECO:0007669"/>
    <property type="project" value="InterPro"/>
</dbReference>